<feature type="region of interest" description="Disordered" evidence="1">
    <location>
        <begin position="213"/>
        <end position="234"/>
    </location>
</feature>
<evidence type="ECO:0000256" key="1">
    <source>
        <dbReference type="SAM" id="MobiDB-lite"/>
    </source>
</evidence>
<evidence type="ECO:0000313" key="2">
    <source>
        <dbReference type="EMBL" id="CAG8589698.1"/>
    </source>
</evidence>
<dbReference type="EMBL" id="CAJVPJ010001400">
    <property type="protein sequence ID" value="CAG8589698.1"/>
    <property type="molecule type" value="Genomic_DNA"/>
</dbReference>
<proteinExistence type="predicted"/>
<gene>
    <name evidence="2" type="ORF">POCULU_LOCUS6909</name>
</gene>
<dbReference type="Proteomes" id="UP000789572">
    <property type="component" value="Unassembled WGS sequence"/>
</dbReference>
<evidence type="ECO:0000313" key="3">
    <source>
        <dbReference type="Proteomes" id="UP000789572"/>
    </source>
</evidence>
<keyword evidence="3" id="KW-1185">Reference proteome</keyword>
<dbReference type="OrthoDB" id="10368969at2759"/>
<organism evidence="2 3">
    <name type="scientific">Paraglomus occultum</name>
    <dbReference type="NCBI Taxonomy" id="144539"/>
    <lineage>
        <taxon>Eukaryota</taxon>
        <taxon>Fungi</taxon>
        <taxon>Fungi incertae sedis</taxon>
        <taxon>Mucoromycota</taxon>
        <taxon>Glomeromycotina</taxon>
        <taxon>Glomeromycetes</taxon>
        <taxon>Paraglomerales</taxon>
        <taxon>Paraglomeraceae</taxon>
        <taxon>Paraglomus</taxon>
    </lineage>
</organism>
<comment type="caution">
    <text evidence="2">The sequence shown here is derived from an EMBL/GenBank/DDBJ whole genome shotgun (WGS) entry which is preliminary data.</text>
</comment>
<protein>
    <submittedName>
        <fullName evidence="2">4786_t:CDS:1</fullName>
    </submittedName>
</protein>
<dbReference type="AlphaFoldDB" id="A0A9N9G768"/>
<accession>A0A9N9G768</accession>
<reference evidence="2" key="1">
    <citation type="submission" date="2021-06" db="EMBL/GenBank/DDBJ databases">
        <authorList>
            <person name="Kallberg Y."/>
            <person name="Tangrot J."/>
            <person name="Rosling A."/>
        </authorList>
    </citation>
    <scope>NUCLEOTIDE SEQUENCE</scope>
    <source>
        <strain evidence="2">IA702</strain>
    </source>
</reference>
<sequence length="328" mass="35899">MADRLDALESYINVSDLDSTALDSFTRSDLQNMETFFVQLSGGVLPYIDDAGITGGLSNAATPDSTGFDVGLSTLGSDMLPSDSVIYPTLGYASDAVYTPESLHERDDEETPIVPSTHLNDVTVNPNDLNVNKAYLAGGLMSPPEETHEYAPQGLDEPNFNSLYPTMTNIDLFDSTATAVSGSETIRIMKMPNPTVATDAHVQHYITNMILEQKPNPGSQTKAKEGVTPTPKSRGVTNVKVVNVAKVDGKGDTKNNDIDALSSKIAKLDLEDEKKGSHERQLDADIRKKHAALIYALYQKIHKLYIEMEEKEKLAMNKETRAREVFVE</sequence>
<name>A0A9N9G768_9GLOM</name>